<comment type="caution">
    <text evidence="2">The sequence shown here is derived from an EMBL/GenBank/DDBJ whole genome shotgun (WGS) entry which is preliminary data.</text>
</comment>
<organism evidence="2 3">
    <name type="scientific">Nitrosomonas supralitoralis</name>
    <dbReference type="NCBI Taxonomy" id="2116706"/>
    <lineage>
        <taxon>Bacteria</taxon>
        <taxon>Pseudomonadati</taxon>
        <taxon>Pseudomonadota</taxon>
        <taxon>Betaproteobacteria</taxon>
        <taxon>Nitrosomonadales</taxon>
        <taxon>Nitrosomonadaceae</taxon>
        <taxon>Nitrosomonas</taxon>
    </lineage>
</organism>
<dbReference type="Proteomes" id="UP000241912">
    <property type="component" value="Unassembled WGS sequence"/>
</dbReference>
<evidence type="ECO:0000256" key="1">
    <source>
        <dbReference type="SAM" id="SignalP"/>
    </source>
</evidence>
<evidence type="ECO:0008006" key="4">
    <source>
        <dbReference type="Google" id="ProtNLM"/>
    </source>
</evidence>
<name>A0A2P7NSH1_9PROT</name>
<dbReference type="Pfam" id="PF18933">
    <property type="entry name" value="PsbP_2"/>
    <property type="match status" value="1"/>
</dbReference>
<protein>
    <recommendedName>
        <fullName evidence="4">PsbP C-terminal domain-containing protein</fullName>
    </recommendedName>
</protein>
<feature type="chain" id="PRO_5015129428" description="PsbP C-terminal domain-containing protein" evidence="1">
    <location>
        <begin position="22"/>
        <end position="190"/>
    </location>
</feature>
<keyword evidence="1" id="KW-0732">Signal</keyword>
<dbReference type="EMBL" id="PXXU01000052">
    <property type="protein sequence ID" value="PSJ16407.1"/>
    <property type="molecule type" value="Genomic_DNA"/>
</dbReference>
<proteinExistence type="predicted"/>
<evidence type="ECO:0000313" key="3">
    <source>
        <dbReference type="Proteomes" id="UP000241912"/>
    </source>
</evidence>
<reference evidence="2 3" key="1">
    <citation type="submission" date="2018-03" db="EMBL/GenBank/DDBJ databases">
        <title>Draft genome of Nitrosomonas supralitoralis APG5.</title>
        <authorList>
            <person name="Urakawa H."/>
            <person name="Lopez J.V."/>
        </authorList>
    </citation>
    <scope>NUCLEOTIDE SEQUENCE [LARGE SCALE GENOMIC DNA]</scope>
    <source>
        <strain evidence="2 3">APG5</strain>
    </source>
</reference>
<sequence>MKMILATLCFLLFLNPAIGFSQDYKVFKGDGFSFRYPSDWQEGLSQAPTTRALVRAISAQTGYAASCNVNVSFVDGLDQFTQTQINQANHRVHDLKYLSRIKNMMPDVNLIEHNTDTLLSMQPASSVEYTALIRSQNESQMNRFFQIMTIRKPNRYVVTCRGEPMNYMKAKGAINLIVSTFGIWSNLVIP</sequence>
<dbReference type="AlphaFoldDB" id="A0A2P7NSH1"/>
<feature type="signal peptide" evidence="1">
    <location>
        <begin position="1"/>
        <end position="21"/>
    </location>
</feature>
<keyword evidence="3" id="KW-1185">Reference proteome</keyword>
<gene>
    <name evidence="2" type="ORF">C7H79_13525</name>
</gene>
<dbReference type="Gene3D" id="3.40.1000.10">
    <property type="entry name" value="Mog1/PsbP, alpha/beta/alpha sandwich"/>
    <property type="match status" value="1"/>
</dbReference>
<evidence type="ECO:0000313" key="2">
    <source>
        <dbReference type="EMBL" id="PSJ16407.1"/>
    </source>
</evidence>
<accession>A0A2P7NSH1</accession>
<dbReference type="RefSeq" id="WP_106707778.1">
    <property type="nucleotide sequence ID" value="NZ_PXXU01000052.1"/>
</dbReference>